<dbReference type="PANTHER" id="PTHR30411">
    <property type="entry name" value="CYTOPLASMIC PROTEIN"/>
    <property type="match status" value="1"/>
</dbReference>
<dbReference type="Proteomes" id="UP001617689">
    <property type="component" value="Unassembled WGS sequence"/>
</dbReference>
<dbReference type="Gene3D" id="3.90.960.10">
    <property type="entry name" value="YbaK/aminoacyl-tRNA synthetase-associated domain"/>
    <property type="match status" value="1"/>
</dbReference>
<feature type="domain" description="YbaK/aminoacyl-tRNA synthetase-associated" evidence="1">
    <location>
        <begin position="24"/>
        <end position="141"/>
    </location>
</feature>
<dbReference type="InterPro" id="IPR036754">
    <property type="entry name" value="YbaK/aa-tRNA-synt-asso_dom_sf"/>
</dbReference>
<dbReference type="CDD" id="cd04333">
    <property type="entry name" value="ProX_deacylase"/>
    <property type="match status" value="1"/>
</dbReference>
<gene>
    <name evidence="2" type="ORF">ACIPUP_02920</name>
</gene>
<comment type="caution">
    <text evidence="2">The sequence shown here is derived from an EMBL/GenBank/DDBJ whole genome shotgun (WGS) entry which is preliminary data.</text>
</comment>
<dbReference type="RefSeq" id="WP_400394126.1">
    <property type="nucleotide sequence ID" value="NZ_JBIXLL010000001.1"/>
</dbReference>
<name>A0ABW8G6L3_9GAMM</name>
<keyword evidence="3" id="KW-1185">Reference proteome</keyword>
<evidence type="ECO:0000259" key="1">
    <source>
        <dbReference type="Pfam" id="PF04073"/>
    </source>
</evidence>
<sequence length="153" mass="16579">MSVDKVKKFLRLHAPDVQVVELEKSTATVSDAAKAFGVESGQIAKSLTFTVGEDVVLLVLPGDRRLDNKKYKNFFGVKARMLPADEVEYRTGFKPGGVSPLGVSAEVKVYCDVGLRQYDEVLPAGGSGQSGVRITPDRLADITMAEWVDMSSL</sequence>
<evidence type="ECO:0000313" key="3">
    <source>
        <dbReference type="Proteomes" id="UP001617689"/>
    </source>
</evidence>
<dbReference type="Pfam" id="PF04073">
    <property type="entry name" value="tRNA_edit"/>
    <property type="match status" value="1"/>
</dbReference>
<dbReference type="SUPFAM" id="SSF55826">
    <property type="entry name" value="YbaK/ProRS associated domain"/>
    <property type="match status" value="1"/>
</dbReference>
<dbReference type="InterPro" id="IPR007214">
    <property type="entry name" value="YbaK/aa-tRNA-synth-assoc-dom"/>
</dbReference>
<evidence type="ECO:0000313" key="2">
    <source>
        <dbReference type="EMBL" id="MFJ5428101.1"/>
    </source>
</evidence>
<dbReference type="EMBL" id="JBIXLL010000001">
    <property type="protein sequence ID" value="MFJ5428101.1"/>
    <property type="molecule type" value="Genomic_DNA"/>
</dbReference>
<reference evidence="2 3" key="1">
    <citation type="submission" date="2024-10" db="EMBL/GenBank/DDBJ databases">
        <authorList>
            <person name="Lu C.-H."/>
        </authorList>
    </citation>
    <scope>NUCLEOTIDE SEQUENCE [LARGE SCALE GENOMIC DNA]</scope>
    <source>
        <strain evidence="2 3">22ZTDG03-2</strain>
    </source>
</reference>
<accession>A0ABW8G6L3</accession>
<protein>
    <submittedName>
        <fullName evidence="2">YbaK/EbsC family protein</fullName>
    </submittedName>
</protein>
<organism evidence="2 3">
    <name type="scientific">Pectobacterium actinidiae</name>
    <dbReference type="NCBI Taxonomy" id="1507808"/>
    <lineage>
        <taxon>Bacteria</taxon>
        <taxon>Pseudomonadati</taxon>
        <taxon>Pseudomonadota</taxon>
        <taxon>Gammaproteobacteria</taxon>
        <taxon>Enterobacterales</taxon>
        <taxon>Pectobacteriaceae</taxon>
        <taxon>Pectobacterium</taxon>
    </lineage>
</organism>
<dbReference type="PANTHER" id="PTHR30411:SF1">
    <property type="entry name" value="CYTOPLASMIC PROTEIN"/>
    <property type="match status" value="1"/>
</dbReference>
<proteinExistence type="predicted"/>